<keyword evidence="3" id="KW-1185">Reference proteome</keyword>
<proteinExistence type="predicted"/>
<reference evidence="2 3" key="1">
    <citation type="submission" date="2020-05" db="EMBL/GenBank/DDBJ databases">
        <title>Genomic Encyclopedia of Type Strains, Phase IV (KMG-V): Genome sequencing to study the core and pangenomes of soil and plant-associated prokaryotes.</title>
        <authorList>
            <person name="Whitman W."/>
        </authorList>
    </citation>
    <scope>NUCLEOTIDE SEQUENCE [LARGE SCALE GENOMIC DNA]</scope>
    <source>
        <strain evidence="2 3">9A</strain>
    </source>
</reference>
<dbReference type="Pfam" id="PF00535">
    <property type="entry name" value="Glycos_transf_2"/>
    <property type="match status" value="1"/>
</dbReference>
<protein>
    <submittedName>
        <fullName evidence="2">Glycosyltransferase involved in cell wall biosynthesis</fullName>
    </submittedName>
</protein>
<evidence type="ECO:0000313" key="3">
    <source>
        <dbReference type="Proteomes" id="UP000779507"/>
    </source>
</evidence>
<dbReference type="InterPro" id="IPR001173">
    <property type="entry name" value="Glyco_trans_2-like"/>
</dbReference>
<dbReference type="RefSeq" id="WP_173809462.1">
    <property type="nucleotide sequence ID" value="NZ_JABSNP010000005.1"/>
</dbReference>
<dbReference type="Gene3D" id="3.90.550.10">
    <property type="entry name" value="Spore Coat Polysaccharide Biosynthesis Protein SpsA, Chain A"/>
    <property type="match status" value="1"/>
</dbReference>
<dbReference type="InterPro" id="IPR029044">
    <property type="entry name" value="Nucleotide-diphossugar_trans"/>
</dbReference>
<evidence type="ECO:0000313" key="2">
    <source>
        <dbReference type="EMBL" id="NRT18724.1"/>
    </source>
</evidence>
<dbReference type="PANTHER" id="PTHR43685">
    <property type="entry name" value="GLYCOSYLTRANSFERASE"/>
    <property type="match status" value="1"/>
</dbReference>
<dbReference type="PANTHER" id="PTHR43685:SF3">
    <property type="entry name" value="SLR2126 PROTEIN"/>
    <property type="match status" value="1"/>
</dbReference>
<dbReference type="SUPFAM" id="SSF53448">
    <property type="entry name" value="Nucleotide-diphospho-sugar transferases"/>
    <property type="match status" value="1"/>
</dbReference>
<gene>
    <name evidence="2" type="ORF">HNP98_001545</name>
</gene>
<dbReference type="Proteomes" id="UP000779507">
    <property type="component" value="Unassembled WGS sequence"/>
</dbReference>
<evidence type="ECO:0000259" key="1">
    <source>
        <dbReference type="Pfam" id="PF00535"/>
    </source>
</evidence>
<name>A0ABX2FQQ0_9BACT</name>
<dbReference type="InterPro" id="IPR050834">
    <property type="entry name" value="Glycosyltransf_2"/>
</dbReference>
<accession>A0ABX2FQQ0</accession>
<feature type="domain" description="Glycosyltransferase 2-like" evidence="1">
    <location>
        <begin position="3"/>
        <end position="113"/>
    </location>
</feature>
<comment type="caution">
    <text evidence="2">The sequence shown here is derived from an EMBL/GenBank/DDBJ whole genome shotgun (WGS) entry which is preliminary data.</text>
</comment>
<organism evidence="2 3">
    <name type="scientific">Hymenobacter caeli</name>
    <dbReference type="NCBI Taxonomy" id="2735894"/>
    <lineage>
        <taxon>Bacteria</taxon>
        <taxon>Pseudomonadati</taxon>
        <taxon>Bacteroidota</taxon>
        <taxon>Cytophagia</taxon>
        <taxon>Cytophagales</taxon>
        <taxon>Hymenobacteraceae</taxon>
        <taxon>Hymenobacter</taxon>
    </lineage>
</organism>
<sequence length="297" mass="34789">MLSVIVPTCNRNELLSICLEHLAPSFQTLHHSLYEVIISDDGINSTAEELIISHFPWARWIAGPKVGPSANRNNGASQAKGDWLVFIDDDCIPVEILLKVYYDSIIKNPGISVFEGRTNADRPQQRFNEESPINDKGGYLWSCNFMIERKLFINTLCGFDERFPNPAVEDVELHYRLQKMNISIVFIRDALVIHPWRIQKHMRSITWKRFKSILYFLEKHPEKYNSINSLYYLKIFIHSSIKNTLLNSFRYKFRGFASKIVFDFMHLYFSVYLLFKKKESATSYQKKLTIINSFIKK</sequence>
<dbReference type="EMBL" id="JABSNP010000005">
    <property type="protein sequence ID" value="NRT18724.1"/>
    <property type="molecule type" value="Genomic_DNA"/>
</dbReference>